<keyword evidence="2" id="KW-0808">Transferase</keyword>
<dbReference type="AlphaFoldDB" id="A0A1M5WT61"/>
<protein>
    <submittedName>
        <fullName evidence="2">L-amino acid N-acyltransferase YncA</fullName>
    </submittedName>
</protein>
<evidence type="ECO:0000259" key="1">
    <source>
        <dbReference type="PROSITE" id="PS51186"/>
    </source>
</evidence>
<dbReference type="SUPFAM" id="SSF55729">
    <property type="entry name" value="Acyl-CoA N-acyltransferases (Nat)"/>
    <property type="match status" value="1"/>
</dbReference>
<organism evidence="2 3">
    <name type="scientific">Butyrivibrio fibrisolvens DSM 3071</name>
    <dbReference type="NCBI Taxonomy" id="1121131"/>
    <lineage>
        <taxon>Bacteria</taxon>
        <taxon>Bacillati</taxon>
        <taxon>Bacillota</taxon>
        <taxon>Clostridia</taxon>
        <taxon>Lachnospirales</taxon>
        <taxon>Lachnospiraceae</taxon>
        <taxon>Butyrivibrio</taxon>
    </lineage>
</organism>
<evidence type="ECO:0000313" key="3">
    <source>
        <dbReference type="Proteomes" id="UP000184278"/>
    </source>
</evidence>
<feature type="domain" description="N-acetyltransferase" evidence="1">
    <location>
        <begin position="4"/>
        <end position="174"/>
    </location>
</feature>
<gene>
    <name evidence="2" type="ORF">SAMN02745229_01155</name>
</gene>
<evidence type="ECO:0000313" key="2">
    <source>
        <dbReference type="EMBL" id="SHH90621.1"/>
    </source>
</evidence>
<dbReference type="Proteomes" id="UP000184278">
    <property type="component" value="Unassembled WGS sequence"/>
</dbReference>
<sequence>MKLLEFYTLESIDFPKLMDVYRESNEDNVSFFYPEETDLDKGRRLVEQRFYDYLKTDFYNKQGNRYYALEDNGEWLSAIRIFPVEGKDNTFFAEALETAPAHRRKGYARKLMELLFEKLRKEGSFEITDTVNKSNEASLQFHLNCGFEKYKDPACCILNGKVDEKAYTMRYVERIIKDKNRFVAIMADLRKMPEKSNKITAYGAGPDPYDFEEEAVDVLGEFADVIFEEEVFRDLHQEVVNAYYQLYSIDFMRCHEGISTFYENFYKNNEKEDVLRACKFFRDNNHEQLADIIEMGYCDYDQMKAVNKWFYNNTGEIYTTYRELMFLFEKMYL</sequence>
<dbReference type="STRING" id="1121131.SAMN02745229_01155"/>
<keyword evidence="3" id="KW-1185">Reference proteome</keyword>
<keyword evidence="2" id="KW-0012">Acyltransferase</keyword>
<name>A0A1M5WT61_BUTFI</name>
<dbReference type="OrthoDB" id="2001009at2"/>
<dbReference type="Gene3D" id="3.40.630.30">
    <property type="match status" value="1"/>
</dbReference>
<proteinExistence type="predicted"/>
<dbReference type="Pfam" id="PF00583">
    <property type="entry name" value="Acetyltransf_1"/>
    <property type="match status" value="1"/>
</dbReference>
<dbReference type="EMBL" id="FQXK01000008">
    <property type="protein sequence ID" value="SHH90621.1"/>
    <property type="molecule type" value="Genomic_DNA"/>
</dbReference>
<dbReference type="InterPro" id="IPR000182">
    <property type="entry name" value="GNAT_dom"/>
</dbReference>
<dbReference type="InterPro" id="IPR016181">
    <property type="entry name" value="Acyl_CoA_acyltransferase"/>
</dbReference>
<dbReference type="CDD" id="cd04301">
    <property type="entry name" value="NAT_SF"/>
    <property type="match status" value="1"/>
</dbReference>
<dbReference type="RefSeq" id="WP_073386208.1">
    <property type="nucleotide sequence ID" value="NZ_FQXK01000008.1"/>
</dbReference>
<accession>A0A1M5WT61</accession>
<dbReference type="PROSITE" id="PS51186">
    <property type="entry name" value="GNAT"/>
    <property type="match status" value="1"/>
</dbReference>
<dbReference type="GO" id="GO:0016747">
    <property type="term" value="F:acyltransferase activity, transferring groups other than amino-acyl groups"/>
    <property type="evidence" value="ECO:0007669"/>
    <property type="project" value="InterPro"/>
</dbReference>
<reference evidence="3" key="1">
    <citation type="submission" date="2016-11" db="EMBL/GenBank/DDBJ databases">
        <authorList>
            <person name="Varghese N."/>
            <person name="Submissions S."/>
        </authorList>
    </citation>
    <scope>NUCLEOTIDE SEQUENCE [LARGE SCALE GENOMIC DNA]</scope>
    <source>
        <strain evidence="3">DSM 3071</strain>
    </source>
</reference>
<dbReference type="GeneID" id="89509615"/>